<feature type="compositionally biased region" description="Basic and acidic residues" evidence="1">
    <location>
        <begin position="228"/>
        <end position="238"/>
    </location>
</feature>
<keyword evidence="3" id="KW-1185">Reference proteome</keyword>
<accession>A0A8S3ZBC2</accession>
<dbReference type="OrthoDB" id="9996891at2759"/>
<evidence type="ECO:0000313" key="3">
    <source>
        <dbReference type="Proteomes" id="UP000678393"/>
    </source>
</evidence>
<organism evidence="2 3">
    <name type="scientific">Candidula unifasciata</name>
    <dbReference type="NCBI Taxonomy" id="100452"/>
    <lineage>
        <taxon>Eukaryota</taxon>
        <taxon>Metazoa</taxon>
        <taxon>Spiralia</taxon>
        <taxon>Lophotrochozoa</taxon>
        <taxon>Mollusca</taxon>
        <taxon>Gastropoda</taxon>
        <taxon>Heterobranchia</taxon>
        <taxon>Euthyneura</taxon>
        <taxon>Panpulmonata</taxon>
        <taxon>Eupulmonata</taxon>
        <taxon>Stylommatophora</taxon>
        <taxon>Helicina</taxon>
        <taxon>Helicoidea</taxon>
        <taxon>Geomitridae</taxon>
        <taxon>Candidula</taxon>
    </lineage>
</organism>
<reference evidence="2" key="1">
    <citation type="submission" date="2021-04" db="EMBL/GenBank/DDBJ databases">
        <authorList>
            <consortium name="Molecular Ecology Group"/>
        </authorList>
    </citation>
    <scope>NUCLEOTIDE SEQUENCE</scope>
</reference>
<feature type="compositionally biased region" description="Basic residues" evidence="1">
    <location>
        <begin position="218"/>
        <end position="227"/>
    </location>
</feature>
<dbReference type="EMBL" id="CAJHNH020002078">
    <property type="protein sequence ID" value="CAG5125508.1"/>
    <property type="molecule type" value="Genomic_DNA"/>
</dbReference>
<feature type="compositionally biased region" description="Basic and acidic residues" evidence="1">
    <location>
        <begin position="260"/>
        <end position="278"/>
    </location>
</feature>
<feature type="region of interest" description="Disordered" evidence="1">
    <location>
        <begin position="215"/>
        <end position="278"/>
    </location>
</feature>
<dbReference type="Proteomes" id="UP000678393">
    <property type="component" value="Unassembled WGS sequence"/>
</dbReference>
<evidence type="ECO:0000313" key="2">
    <source>
        <dbReference type="EMBL" id="CAG5125508.1"/>
    </source>
</evidence>
<proteinExistence type="predicted"/>
<gene>
    <name evidence="2" type="ORF">CUNI_LOCUS11066</name>
</gene>
<comment type="caution">
    <text evidence="2">The sequence shown here is derived from an EMBL/GenBank/DDBJ whole genome shotgun (WGS) entry which is preliminary data.</text>
</comment>
<name>A0A8S3ZBC2_9EUPU</name>
<evidence type="ECO:0000256" key="1">
    <source>
        <dbReference type="SAM" id="MobiDB-lite"/>
    </source>
</evidence>
<sequence>MVEPVISSRFGKRPILEVPAMQVSGHTSLEVPSIQSPVMNTTSNIVPVPVPVASPTQIHLYNPPYVAGVIPQVQIPYPGLDVKQQSAPVGPFYSPQGREFYYGPNGEIIFPPPVNRPNNLFPGVASSYTGYAPMPPPAPFRIPYPNYGMMTPGFNITCELEYGRVMNINVRDSDGEFRGIPEFLRSELLRTYGSFPYTEVRIKLEGGEFHIYATHENRPKHRRHRRHRDSDSDSDSDRNGPYPEWSSDVDSYTSGVRPRNPGDRPRGVVHERGWNRFR</sequence>
<dbReference type="AlphaFoldDB" id="A0A8S3ZBC2"/>
<protein>
    <submittedName>
        <fullName evidence="2">Uncharacterized protein</fullName>
    </submittedName>
</protein>